<proteinExistence type="predicted"/>
<evidence type="ECO:0000313" key="1">
    <source>
        <dbReference type="EMBL" id="PKA64628.1"/>
    </source>
</evidence>
<dbReference type="AlphaFoldDB" id="A0A2I0B9Z5"/>
<reference evidence="1 2" key="1">
    <citation type="journal article" date="2017" name="Nature">
        <title>The Apostasia genome and the evolution of orchids.</title>
        <authorList>
            <person name="Zhang G.Q."/>
            <person name="Liu K.W."/>
            <person name="Li Z."/>
            <person name="Lohaus R."/>
            <person name="Hsiao Y.Y."/>
            <person name="Niu S.C."/>
            <person name="Wang J.Y."/>
            <person name="Lin Y.C."/>
            <person name="Xu Q."/>
            <person name="Chen L.J."/>
            <person name="Yoshida K."/>
            <person name="Fujiwara S."/>
            <person name="Wang Z.W."/>
            <person name="Zhang Y.Q."/>
            <person name="Mitsuda N."/>
            <person name="Wang M."/>
            <person name="Liu G.H."/>
            <person name="Pecoraro L."/>
            <person name="Huang H.X."/>
            <person name="Xiao X.J."/>
            <person name="Lin M."/>
            <person name="Wu X.Y."/>
            <person name="Wu W.L."/>
            <person name="Chen Y.Y."/>
            <person name="Chang S.B."/>
            <person name="Sakamoto S."/>
            <person name="Ohme-Takagi M."/>
            <person name="Yagi M."/>
            <person name="Zeng S.J."/>
            <person name="Shen C.Y."/>
            <person name="Yeh C.M."/>
            <person name="Luo Y.B."/>
            <person name="Tsai W.C."/>
            <person name="Van de Peer Y."/>
            <person name="Liu Z.J."/>
        </authorList>
    </citation>
    <scope>NUCLEOTIDE SEQUENCE [LARGE SCALE GENOMIC DNA]</scope>
    <source>
        <strain evidence="2">cv. Shenzhen</strain>
        <tissue evidence="1">Stem</tissue>
    </source>
</reference>
<gene>
    <name evidence="1" type="ORF">AXF42_Ash007375</name>
</gene>
<sequence>MKLRVKESVRFTYLRRTRGRQLGKKIVVGGCLRGARGQREEPSNSTESASWIEAERAAARRRAECLSHSQVTKEAILGILRKIC</sequence>
<accession>A0A2I0B9Z5</accession>
<protein>
    <submittedName>
        <fullName evidence="1">Uncharacterized protein</fullName>
    </submittedName>
</protein>
<dbReference type="Proteomes" id="UP000236161">
    <property type="component" value="Unassembled WGS sequence"/>
</dbReference>
<keyword evidence="2" id="KW-1185">Reference proteome</keyword>
<dbReference type="EMBL" id="KZ451903">
    <property type="protein sequence ID" value="PKA64628.1"/>
    <property type="molecule type" value="Genomic_DNA"/>
</dbReference>
<organism evidence="1 2">
    <name type="scientific">Apostasia shenzhenica</name>
    <dbReference type="NCBI Taxonomy" id="1088818"/>
    <lineage>
        <taxon>Eukaryota</taxon>
        <taxon>Viridiplantae</taxon>
        <taxon>Streptophyta</taxon>
        <taxon>Embryophyta</taxon>
        <taxon>Tracheophyta</taxon>
        <taxon>Spermatophyta</taxon>
        <taxon>Magnoliopsida</taxon>
        <taxon>Liliopsida</taxon>
        <taxon>Asparagales</taxon>
        <taxon>Orchidaceae</taxon>
        <taxon>Apostasioideae</taxon>
        <taxon>Apostasia</taxon>
    </lineage>
</organism>
<name>A0A2I0B9Z5_9ASPA</name>
<evidence type="ECO:0000313" key="2">
    <source>
        <dbReference type="Proteomes" id="UP000236161"/>
    </source>
</evidence>